<dbReference type="RefSeq" id="WP_354365560.1">
    <property type="nucleotide sequence ID" value="NZ_JBEPLO010000016.1"/>
</dbReference>
<dbReference type="EMBL" id="JBEPLO010000016">
    <property type="protein sequence ID" value="MET3558412.1"/>
    <property type="molecule type" value="Genomic_DNA"/>
</dbReference>
<sequence>MVSFFKKFSKPAGPAWLPATVESINLFDHLDDQVMVLVNQEGEPFDNHLHICLTQESFDMQSQVYKVQGKMYALGIAGDYALRLSNVRSVILHGFPAGSVEIPLDNLETLRDVIDSFCVMYAFARGQLSQEKAYDILRHKTVFYLGEPFLGRKGSTFGFETILREEGRESVKLFLTAQSASRYNAHNHPITPVELESIKQFVSGQFQVILEPHRNYWVEF</sequence>
<organism evidence="1 2">
    <name type="scientific">Streptococcus rupicaprae</name>
    <dbReference type="NCBI Taxonomy" id="759619"/>
    <lineage>
        <taxon>Bacteria</taxon>
        <taxon>Bacillati</taxon>
        <taxon>Bacillota</taxon>
        <taxon>Bacilli</taxon>
        <taxon>Lactobacillales</taxon>
        <taxon>Streptococcaceae</taxon>
        <taxon>Streptococcus</taxon>
    </lineage>
</organism>
<dbReference type="Proteomes" id="UP001549122">
    <property type="component" value="Unassembled WGS sequence"/>
</dbReference>
<accession>A0ABV2FIM8</accession>
<evidence type="ECO:0000313" key="1">
    <source>
        <dbReference type="EMBL" id="MET3558412.1"/>
    </source>
</evidence>
<comment type="caution">
    <text evidence="1">The sequence shown here is derived from an EMBL/GenBank/DDBJ whole genome shotgun (WGS) entry which is preliminary data.</text>
</comment>
<gene>
    <name evidence="1" type="ORF">ABID29_001537</name>
</gene>
<protein>
    <submittedName>
        <fullName evidence="1">Uncharacterized protein</fullName>
    </submittedName>
</protein>
<reference evidence="1 2" key="1">
    <citation type="submission" date="2024-06" db="EMBL/GenBank/DDBJ databases">
        <title>Genomic Encyclopedia of Type Strains, Phase IV (KMG-IV): sequencing the most valuable type-strain genomes for metagenomic binning, comparative biology and taxonomic classification.</title>
        <authorList>
            <person name="Goeker M."/>
        </authorList>
    </citation>
    <scope>NUCLEOTIDE SEQUENCE [LARGE SCALE GENOMIC DNA]</scope>
    <source>
        <strain evidence="1 2">DSM 28303</strain>
    </source>
</reference>
<keyword evidence="2" id="KW-1185">Reference proteome</keyword>
<name>A0ABV2FIM8_9STRE</name>
<evidence type="ECO:0000313" key="2">
    <source>
        <dbReference type="Proteomes" id="UP001549122"/>
    </source>
</evidence>
<proteinExistence type="predicted"/>